<dbReference type="SUPFAM" id="SSF56059">
    <property type="entry name" value="Glutathione synthetase ATP-binding domain-like"/>
    <property type="match status" value="1"/>
</dbReference>
<evidence type="ECO:0000259" key="8">
    <source>
        <dbReference type="PROSITE" id="PS50968"/>
    </source>
</evidence>
<dbReference type="InterPro" id="IPR005482">
    <property type="entry name" value="Biotin_COase_C"/>
</dbReference>
<dbReference type="GO" id="GO:0016874">
    <property type="term" value="F:ligase activity"/>
    <property type="evidence" value="ECO:0007669"/>
    <property type="project" value="UniProtKB-KW"/>
</dbReference>
<evidence type="ECO:0000256" key="1">
    <source>
        <dbReference type="ARBA" id="ARBA00001953"/>
    </source>
</evidence>
<dbReference type="FunFam" id="3.30.470.20:FF:000028">
    <property type="entry name" value="Methylcrotonoyl-CoA carboxylase subunit alpha, mitochondrial"/>
    <property type="match status" value="1"/>
</dbReference>
<dbReference type="PROSITE" id="PS00188">
    <property type="entry name" value="BIOTIN"/>
    <property type="match status" value="1"/>
</dbReference>
<feature type="domain" description="ATP-grasp" evidence="9">
    <location>
        <begin position="123"/>
        <end position="325"/>
    </location>
</feature>
<dbReference type="InterPro" id="IPR011054">
    <property type="entry name" value="Rudment_hybrid_motif"/>
</dbReference>
<dbReference type="AlphaFoldDB" id="A0AA37TF60"/>
<dbReference type="Proteomes" id="UP001157440">
    <property type="component" value="Unassembled WGS sequence"/>
</dbReference>
<dbReference type="PROSITE" id="PS50979">
    <property type="entry name" value="BC"/>
    <property type="match status" value="1"/>
</dbReference>
<evidence type="ECO:0000313" key="11">
    <source>
        <dbReference type="EMBL" id="GLS69062.1"/>
    </source>
</evidence>
<dbReference type="PROSITE" id="PS50975">
    <property type="entry name" value="ATP_GRASP"/>
    <property type="match status" value="1"/>
</dbReference>
<organism evidence="11 12">
    <name type="scientific">Methylobacterium tardum</name>
    <dbReference type="NCBI Taxonomy" id="374432"/>
    <lineage>
        <taxon>Bacteria</taxon>
        <taxon>Pseudomonadati</taxon>
        <taxon>Pseudomonadota</taxon>
        <taxon>Alphaproteobacteria</taxon>
        <taxon>Hyphomicrobiales</taxon>
        <taxon>Methylobacteriaceae</taxon>
        <taxon>Methylobacterium</taxon>
    </lineage>
</organism>
<keyword evidence="12" id="KW-1185">Reference proteome</keyword>
<reference evidence="12" key="1">
    <citation type="journal article" date="2019" name="Int. J. Syst. Evol. Microbiol.">
        <title>The Global Catalogue of Microorganisms (GCM) 10K type strain sequencing project: providing services to taxonomists for standard genome sequencing and annotation.</title>
        <authorList>
            <consortium name="The Broad Institute Genomics Platform"/>
            <consortium name="The Broad Institute Genome Sequencing Center for Infectious Disease"/>
            <person name="Wu L."/>
            <person name="Ma J."/>
        </authorList>
    </citation>
    <scope>NUCLEOTIDE SEQUENCE [LARGE SCALE GENOMIC DNA]</scope>
    <source>
        <strain evidence="12">NBRC 103632</strain>
    </source>
</reference>
<comment type="caution">
    <text evidence="11">The sequence shown here is derived from an EMBL/GenBank/DDBJ whole genome shotgun (WGS) entry which is preliminary data.</text>
</comment>
<keyword evidence="6" id="KW-0092">Biotin</keyword>
<dbReference type="PANTHER" id="PTHR18866">
    <property type="entry name" value="CARBOXYLASE:PYRUVATE/ACETYL-COA/PROPIONYL-COA CARBOXYLASE"/>
    <property type="match status" value="1"/>
</dbReference>
<evidence type="ECO:0000256" key="2">
    <source>
        <dbReference type="ARBA" id="ARBA00022598"/>
    </source>
</evidence>
<gene>
    <name evidence="11" type="primary">mccB</name>
    <name evidence="11" type="ORF">GCM10007890_10740</name>
</gene>
<proteinExistence type="predicted"/>
<keyword evidence="4 7" id="KW-0067">ATP-binding</keyword>
<keyword evidence="3 7" id="KW-0547">Nucleotide-binding</keyword>
<keyword evidence="2" id="KW-0436">Ligase</keyword>
<feature type="domain" description="Biotin carboxylation" evidence="10">
    <location>
        <begin position="4"/>
        <end position="452"/>
    </location>
</feature>
<name>A0AA37TF60_9HYPH</name>
<dbReference type="Pfam" id="PF00289">
    <property type="entry name" value="Biotin_carb_N"/>
    <property type="match status" value="1"/>
</dbReference>
<dbReference type="SMART" id="SM00878">
    <property type="entry name" value="Biotin_carb_C"/>
    <property type="match status" value="1"/>
</dbReference>
<dbReference type="SUPFAM" id="SSF52440">
    <property type="entry name" value="PreATP-grasp domain"/>
    <property type="match status" value="1"/>
</dbReference>
<dbReference type="Gene3D" id="3.30.470.20">
    <property type="entry name" value="ATP-grasp fold, B domain"/>
    <property type="match status" value="1"/>
</dbReference>
<dbReference type="RefSeq" id="WP_238199037.1">
    <property type="nucleotide sequence ID" value="NZ_BPQZ01000030.1"/>
</dbReference>
<dbReference type="InterPro" id="IPR016185">
    <property type="entry name" value="PreATP-grasp_dom_sf"/>
</dbReference>
<dbReference type="FunFam" id="3.40.50.20:FF:000010">
    <property type="entry name" value="Propionyl-CoA carboxylase subunit alpha"/>
    <property type="match status" value="1"/>
</dbReference>
<accession>A0AA37TF60</accession>
<dbReference type="InterPro" id="IPR011053">
    <property type="entry name" value="Single_hybrid_motif"/>
</dbReference>
<dbReference type="SUPFAM" id="SSF51230">
    <property type="entry name" value="Single hybrid motif"/>
    <property type="match status" value="1"/>
</dbReference>
<evidence type="ECO:0000259" key="10">
    <source>
        <dbReference type="PROSITE" id="PS50979"/>
    </source>
</evidence>
<evidence type="ECO:0000256" key="4">
    <source>
        <dbReference type="ARBA" id="ARBA00022840"/>
    </source>
</evidence>
<dbReference type="PROSITE" id="PS00867">
    <property type="entry name" value="CPSASE_2"/>
    <property type="match status" value="1"/>
</dbReference>
<sequence>MTRPLTSVLVANRGEIACRILRTARRLGMRTVAVYSEADRASLHVALADEAYPIGPAPALDSYLRIDRIVEAASRAGADCLHPGYGFLSEHPGLAEACAEAGIVFVGPPPGAIRAMGLKHRAKALVAAAGVPVVPGYQGEDQESERLRAEADTVGYPLLIKAVAGGGGKGIRRVDAPTGFTEALESARREATSAFGNAQVLLERYVPNPRHIEVQVFCDVQGGAVHLFERDCSLQRRHQKVIEEAPAPGMTAAVRAAMGQAALHAARAVDYVGAGTVEFIASGDQALTPESFWFMEMNTRLQVEHPVTEAITGLDLVAWQFKVAAGEPLPASQDDLRIEGHAIEARLYAEDPAAGFLPSTGRLHALRLPEAVRVDTGLRAGDVVGPHYDPLIAKLIAHGPTRAEAIARLRQALEATRVAGPRTNLAFLRRLTASEAVQAGRYDTALIERQRDRLAEFPSDIDPACIGLGVLALLGFEPQPMEGRTASPWDCADGFQLGAPRRQPWPLRIDGRRDEVTLVWPDPGARGLPEVRYRGQACPTHAAEDRMIEVVPTGCGFLVLHGGRQISLQAPDPAQAASAQTAQAGDVTAPMHGRIVAVHVAPGDHVTRGQRLGTIEAMKMEHTLTAPADGTVRAVTAEPGLQVAEGASLFTLTQAESE</sequence>
<dbReference type="Pfam" id="PF02785">
    <property type="entry name" value="Biotin_carb_C"/>
    <property type="match status" value="1"/>
</dbReference>
<keyword evidence="5" id="KW-0809">Transit peptide</keyword>
<dbReference type="InterPro" id="IPR001882">
    <property type="entry name" value="Biotin_BS"/>
</dbReference>
<evidence type="ECO:0000313" key="12">
    <source>
        <dbReference type="Proteomes" id="UP001157440"/>
    </source>
</evidence>
<dbReference type="Pfam" id="PF02786">
    <property type="entry name" value="CPSase_L_D2"/>
    <property type="match status" value="1"/>
</dbReference>
<evidence type="ECO:0000256" key="6">
    <source>
        <dbReference type="ARBA" id="ARBA00023267"/>
    </source>
</evidence>
<dbReference type="InterPro" id="IPR005479">
    <property type="entry name" value="CPAse_ATP-bd"/>
</dbReference>
<feature type="domain" description="Lipoyl-binding" evidence="8">
    <location>
        <begin position="576"/>
        <end position="653"/>
    </location>
</feature>
<dbReference type="PROSITE" id="PS50968">
    <property type="entry name" value="BIOTINYL_LIPOYL"/>
    <property type="match status" value="1"/>
</dbReference>
<dbReference type="InterPro" id="IPR050856">
    <property type="entry name" value="Biotin_carboxylase_complex"/>
</dbReference>
<evidence type="ECO:0000259" key="9">
    <source>
        <dbReference type="PROSITE" id="PS50975"/>
    </source>
</evidence>
<dbReference type="EMBL" id="BSPL01000010">
    <property type="protein sequence ID" value="GLS69062.1"/>
    <property type="molecule type" value="Genomic_DNA"/>
</dbReference>
<dbReference type="FunFam" id="2.40.50.100:FF:000003">
    <property type="entry name" value="Acetyl-CoA carboxylase biotin carboxyl carrier protein"/>
    <property type="match status" value="1"/>
</dbReference>
<dbReference type="SUPFAM" id="SSF51246">
    <property type="entry name" value="Rudiment single hybrid motif"/>
    <property type="match status" value="1"/>
</dbReference>
<dbReference type="InterPro" id="IPR005481">
    <property type="entry name" value="BC-like_N"/>
</dbReference>
<dbReference type="Pfam" id="PF00364">
    <property type="entry name" value="Biotin_lipoyl"/>
    <property type="match status" value="1"/>
</dbReference>
<dbReference type="InterPro" id="IPR011761">
    <property type="entry name" value="ATP-grasp"/>
</dbReference>
<protein>
    <submittedName>
        <fullName evidence="11">3-methylcrotonyl-CoA carboxylase subunit alpha</fullName>
    </submittedName>
</protein>
<dbReference type="CDD" id="cd06850">
    <property type="entry name" value="biotinyl_domain"/>
    <property type="match status" value="1"/>
</dbReference>
<evidence type="ECO:0000256" key="5">
    <source>
        <dbReference type="ARBA" id="ARBA00022946"/>
    </source>
</evidence>
<dbReference type="InterPro" id="IPR011764">
    <property type="entry name" value="Biotin_carboxylation_dom"/>
</dbReference>
<dbReference type="InterPro" id="IPR000089">
    <property type="entry name" value="Biotin_lipoyl"/>
</dbReference>
<dbReference type="PANTHER" id="PTHR18866:SF33">
    <property type="entry name" value="METHYLCROTONOYL-COA CARBOXYLASE SUBUNIT ALPHA, MITOCHONDRIAL-RELATED"/>
    <property type="match status" value="1"/>
</dbReference>
<dbReference type="FunFam" id="3.30.1490.20:FF:000003">
    <property type="entry name" value="acetyl-CoA carboxylase isoform X1"/>
    <property type="match status" value="1"/>
</dbReference>
<comment type="cofactor">
    <cofactor evidence="1">
        <name>biotin</name>
        <dbReference type="ChEBI" id="CHEBI:57586"/>
    </cofactor>
</comment>
<evidence type="ECO:0000256" key="3">
    <source>
        <dbReference type="ARBA" id="ARBA00022741"/>
    </source>
</evidence>
<dbReference type="GO" id="GO:0046872">
    <property type="term" value="F:metal ion binding"/>
    <property type="evidence" value="ECO:0007669"/>
    <property type="project" value="InterPro"/>
</dbReference>
<evidence type="ECO:0000256" key="7">
    <source>
        <dbReference type="PROSITE-ProRule" id="PRU00409"/>
    </source>
</evidence>
<dbReference type="Gene3D" id="2.40.50.100">
    <property type="match status" value="1"/>
</dbReference>
<dbReference type="GO" id="GO:0005524">
    <property type="term" value="F:ATP binding"/>
    <property type="evidence" value="ECO:0007669"/>
    <property type="project" value="UniProtKB-UniRule"/>
</dbReference>